<protein>
    <recommendedName>
        <fullName evidence="4">116 kDa U5 small nuclear ribonucleoprotein component</fullName>
    </recommendedName>
    <alternativeName>
        <fullName evidence="13">U5 snRNP-specific protein, 116 kDa</fullName>
    </alternativeName>
</protein>
<dbReference type="Pfam" id="PF00262">
    <property type="entry name" value="Calreticulin"/>
    <property type="match status" value="1"/>
</dbReference>
<dbReference type="CDD" id="cd04090">
    <property type="entry name" value="EF2_II_snRNP"/>
    <property type="match status" value="1"/>
</dbReference>
<dbReference type="PANTHER" id="PTHR42908:SF6">
    <property type="entry name" value="116 KDA U5 SMALL NUCLEAR RIBONUCLEOPROTEIN COMPONENT"/>
    <property type="match status" value="1"/>
</dbReference>
<feature type="compositionally biased region" description="Acidic residues" evidence="15">
    <location>
        <begin position="32"/>
        <end position="44"/>
    </location>
</feature>
<dbReference type="Pfam" id="PF03764">
    <property type="entry name" value="EFG_IV"/>
    <property type="match status" value="1"/>
</dbReference>
<dbReference type="Pfam" id="PF16004">
    <property type="entry name" value="EFTUD2"/>
    <property type="match status" value="1"/>
</dbReference>
<feature type="compositionally biased region" description="Acidic residues" evidence="15">
    <location>
        <begin position="1232"/>
        <end position="1243"/>
    </location>
</feature>
<dbReference type="Gene3D" id="3.30.70.240">
    <property type="match status" value="1"/>
</dbReference>
<dbReference type="InterPro" id="IPR005517">
    <property type="entry name" value="Transl_elong_EFG/EF2_IV"/>
</dbReference>
<comment type="caution">
    <text evidence="17">The sequence shown here is derived from an EMBL/GenBank/DDBJ whole genome shotgun (WGS) entry which is preliminary data.</text>
</comment>
<evidence type="ECO:0000256" key="11">
    <source>
        <dbReference type="ARBA" id="ARBA00023187"/>
    </source>
</evidence>
<evidence type="ECO:0000256" key="6">
    <source>
        <dbReference type="ARBA" id="ARBA00022728"/>
    </source>
</evidence>
<dbReference type="SUPFAM" id="SSF54980">
    <property type="entry name" value="EF-G C-terminal domain-like"/>
    <property type="match status" value="2"/>
</dbReference>
<dbReference type="InterPro" id="IPR009033">
    <property type="entry name" value="Calreticulin/calnexin_P_dom_sf"/>
</dbReference>
<dbReference type="InterPro" id="IPR005225">
    <property type="entry name" value="Small_GTP-bd"/>
</dbReference>
<dbReference type="Gene3D" id="2.60.120.200">
    <property type="match status" value="1"/>
</dbReference>
<dbReference type="CDD" id="cd01683">
    <property type="entry name" value="EF2_IV_snRNP"/>
    <property type="match status" value="1"/>
</dbReference>
<dbReference type="Gene3D" id="3.30.70.870">
    <property type="entry name" value="Elongation Factor G (Translational Gtpase), domain 3"/>
    <property type="match status" value="1"/>
</dbReference>
<organism evidence="17 18">
    <name type="scientific">Gigaspora margarita</name>
    <dbReference type="NCBI Taxonomy" id="4874"/>
    <lineage>
        <taxon>Eukaryota</taxon>
        <taxon>Fungi</taxon>
        <taxon>Fungi incertae sedis</taxon>
        <taxon>Mucoromycota</taxon>
        <taxon>Glomeromycotina</taxon>
        <taxon>Glomeromycetes</taxon>
        <taxon>Diversisporales</taxon>
        <taxon>Gigasporaceae</taxon>
        <taxon>Gigaspora</taxon>
    </lineage>
</organism>
<keyword evidence="6" id="KW-0747">Spliceosome</keyword>
<keyword evidence="11" id="KW-0508">mRNA splicing</keyword>
<dbReference type="SMART" id="SM00889">
    <property type="entry name" value="EFG_IV"/>
    <property type="match status" value="1"/>
</dbReference>
<keyword evidence="10" id="KW-0143">Chaperone</keyword>
<evidence type="ECO:0000256" key="1">
    <source>
        <dbReference type="ARBA" id="ARBA00004123"/>
    </source>
</evidence>
<evidence type="ECO:0000256" key="4">
    <source>
        <dbReference type="ARBA" id="ARBA00018774"/>
    </source>
</evidence>
<evidence type="ECO:0000313" key="18">
    <source>
        <dbReference type="Proteomes" id="UP000789901"/>
    </source>
</evidence>
<keyword evidence="8" id="KW-0256">Endoplasmic reticulum</keyword>
<dbReference type="PROSITE" id="PS00804">
    <property type="entry name" value="CALRETICULIN_2"/>
    <property type="match status" value="1"/>
</dbReference>
<feature type="non-terminal residue" evidence="17">
    <location>
        <position position="1477"/>
    </location>
</feature>
<dbReference type="InterPro" id="IPR009000">
    <property type="entry name" value="Transl_B-barrel_sf"/>
</dbReference>
<name>A0ABN7UZY1_GIGMA</name>
<dbReference type="InterPro" id="IPR027417">
    <property type="entry name" value="P-loop_NTPase"/>
</dbReference>
<dbReference type="InterPro" id="IPR004161">
    <property type="entry name" value="EFTu-like_2"/>
</dbReference>
<feature type="region of interest" description="Disordered" evidence="15">
    <location>
        <begin position="1449"/>
        <end position="1477"/>
    </location>
</feature>
<evidence type="ECO:0000256" key="5">
    <source>
        <dbReference type="ARBA" id="ARBA00022664"/>
    </source>
</evidence>
<feature type="region of interest" description="Disordered" evidence="15">
    <location>
        <begin position="1"/>
        <end position="50"/>
    </location>
</feature>
<dbReference type="PROSITE" id="PS00803">
    <property type="entry name" value="CALRETICULIN_1"/>
    <property type="match status" value="1"/>
</dbReference>
<accession>A0ABN7UZY1</accession>
<feature type="region of interest" description="Disordered" evidence="15">
    <location>
        <begin position="1190"/>
        <end position="1316"/>
    </location>
</feature>
<feature type="compositionally biased region" description="Basic and acidic residues" evidence="15">
    <location>
        <begin position="1297"/>
        <end position="1310"/>
    </location>
</feature>
<dbReference type="Gene3D" id="3.90.1430.10">
    <property type="entry name" value="Yeast translation eEF2 (G' domain)"/>
    <property type="match status" value="1"/>
</dbReference>
<keyword evidence="18" id="KW-1185">Reference proteome</keyword>
<evidence type="ECO:0000256" key="7">
    <source>
        <dbReference type="ARBA" id="ARBA00022741"/>
    </source>
</evidence>
<dbReference type="Pfam" id="PF14492">
    <property type="entry name" value="EFG_III"/>
    <property type="match status" value="1"/>
</dbReference>
<keyword evidence="5" id="KW-0507">mRNA processing</keyword>
<dbReference type="CDD" id="cd16264">
    <property type="entry name" value="snRNP_III"/>
    <property type="match status" value="1"/>
</dbReference>
<evidence type="ECO:0000256" key="12">
    <source>
        <dbReference type="ARBA" id="ARBA00023242"/>
    </source>
</evidence>
<feature type="domain" description="Tr-type G" evidence="16">
    <location>
        <begin position="132"/>
        <end position="357"/>
    </location>
</feature>
<dbReference type="SUPFAM" id="SSF54211">
    <property type="entry name" value="Ribosomal protein S5 domain 2-like"/>
    <property type="match status" value="1"/>
</dbReference>
<comment type="function">
    <text evidence="14">Required for pre-mRNA splicing as component of the spliceosome, including pre-catalytic, catalytic and post-catalytic spliceosomal complexes. Component of the U5 snRNP and the U4/U6-U5 tri-snRNP complex, a building block of the spliceosome. As a component of the minor spliceosome, involved in the splicing of U12-type introns in pre-mRNAs.</text>
</comment>
<proteinExistence type="inferred from homology"/>
<evidence type="ECO:0000256" key="10">
    <source>
        <dbReference type="ARBA" id="ARBA00023186"/>
    </source>
</evidence>
<dbReference type="InterPro" id="IPR001580">
    <property type="entry name" value="Calret/calnex"/>
</dbReference>
<evidence type="ECO:0000259" key="16">
    <source>
        <dbReference type="PROSITE" id="PS51722"/>
    </source>
</evidence>
<dbReference type="PROSITE" id="PS51722">
    <property type="entry name" value="G_TR_2"/>
    <property type="match status" value="1"/>
</dbReference>
<dbReference type="SMART" id="SM00838">
    <property type="entry name" value="EFG_C"/>
    <property type="match status" value="1"/>
</dbReference>
<evidence type="ECO:0000256" key="8">
    <source>
        <dbReference type="ARBA" id="ARBA00022824"/>
    </source>
</evidence>
<dbReference type="CDD" id="cd04167">
    <property type="entry name" value="Snu114p"/>
    <property type="match status" value="1"/>
</dbReference>
<dbReference type="InterPro" id="IPR013320">
    <property type="entry name" value="ConA-like_dom_sf"/>
</dbReference>
<dbReference type="Proteomes" id="UP000789901">
    <property type="component" value="Unassembled WGS sequence"/>
</dbReference>
<dbReference type="InterPro" id="IPR014721">
    <property type="entry name" value="Ribsml_uS5_D2-typ_fold_subgr"/>
</dbReference>
<dbReference type="SUPFAM" id="SSF49899">
    <property type="entry name" value="Concanavalin A-like lectins/glucanases"/>
    <property type="match status" value="1"/>
</dbReference>
<dbReference type="Gene3D" id="3.40.50.300">
    <property type="entry name" value="P-loop containing nucleotide triphosphate hydrolases"/>
    <property type="match status" value="1"/>
</dbReference>
<comment type="similarity">
    <text evidence="3">Belongs to the calreticulin family.</text>
</comment>
<dbReference type="NCBIfam" id="TIGR00231">
    <property type="entry name" value="small_GTP"/>
    <property type="match status" value="1"/>
</dbReference>
<evidence type="ECO:0000256" key="3">
    <source>
        <dbReference type="ARBA" id="ARBA00010983"/>
    </source>
</evidence>
<dbReference type="EMBL" id="CAJVQB010007857">
    <property type="protein sequence ID" value="CAG8710307.1"/>
    <property type="molecule type" value="Genomic_DNA"/>
</dbReference>
<evidence type="ECO:0000313" key="17">
    <source>
        <dbReference type="EMBL" id="CAG8710307.1"/>
    </source>
</evidence>
<dbReference type="Pfam" id="PF00009">
    <property type="entry name" value="GTP_EFTU"/>
    <property type="match status" value="1"/>
</dbReference>
<sequence>MDDSLYDEFGNYLGPELPDSDEEDIAPQPMQDVEDLYEEGEEETGGPSMALMEVDDVPQTQVILHEDKKYYPSAEEVYGPEVETLVQEEDTQPLSEPIIKPIKIKKFQLVEKNLPETRFKKEFLVDMMNFPELIRNVAIIGHLHHGKTSFVDMLVNETHSSVAWDVDKQERYTDTHTLERDRGVSIKSMPMTLVLQDTKSKSYLFNIMDTPGHVDFVDEVTAALRLSDGAVIVVDAIEGVMANTERVIRHVIQENLAFTLVVNKVDRLILELKLPPNDAYYKLKHTIEEVNFIISQHAQGRDLRVSPERGNVCFASSQMGWCFSLKSFAKIYADTYGDINADDFAKRLWGDIHYNPTKRSFSRKGLETKSQRSFVHFILEPLYKIYSQVIGEDEATLKKTLASLGIYLKASHFQLDVKPLLRIVLDQFFGPATGFADMVVQHIPSPGENAIKKIEHTYTGPMDTEVAEAMRKCDSDGPLMIYVTKLYNSSDASTFDAFGRILSGSVRKGQTIRVLGEGYSIDDEEDMTIQEVSDVWIFESRYRIGVDGVPAGNWVLLGGVDNSIVKTATITENSDDEGHKHIFRPLSFVTTAVLKVAVEPVNPSELPKMLDGLRKINKSYPILITKVEESGEHIILGTGELYLDCVLHDLRRMYAEIELKVSDPVVRFCETVVETSALKCFAETPNKKNKLTMISEPLEKGIAEDIEAGRVSLKWNVKDVAKFFEEKYSWDVLASRSIWAFGPDENGPNILIDDTLPAEVNKDLMKLVRDSIRQGFQWGTREGPLCDEPIRNVKFRILDAVIAPEPLFRGGGQIIPTARRVCYSAFLTATPRLMEPVYYVEIQAPADCVSAVYTVLARRRGHVTQDIPKAGSPLYTVKAYIPVIEANGFETDLRTHTQGQAFCQQMFDHWQIVPGDPLDKSIVLRPLEPSPAQHLARDFMVKTRRRKGLSEDVSVNKYNFRIPALFIVSALVVSTCADSSESTTIVDEKPEFKPTKIKAPFLEQFTSDWSSRWSPSSATKETKEGGETFSYVGKWEVEEPHVYPGIKDDKGLIMKSAAAHHAISARLEKPLDNKDKTLVIQYEVKFQDGLECGGAYLKLLTESEKGIQAVEFSDKTPYTIMFGPDKCGSTNKVHFIFRHKNPLTGVYEEKHLKSTPSATISKLSTLYSLIVRPNNTFEIRVNNESVKTGGLLEDFTPSVNPPKEIDDPNDKKPEDWVDDPKMADPDAKKPDDWDEDAPYEIPDEDAKKPEGWLDDEPLNIPDPEAKKPADWDDVEDGDWIPPSVPNPKCEEAPGCGKWERPNKRNPDYKGKWYPPQIDNPKYKGPWAPRKIPNPDFFEDLTPSNFEKIGAIGFELWTMQSNILFDNIYIGHSEEDAREFAEETWGVKHSIEKAAEAAEFPETQDETPSSLFETIQKHVNEFLEIFYDDPLEAFKEKPEVAAGLGGLVASASHKKTDEPTPDDEDADNKGDASASKDD</sequence>
<dbReference type="CDD" id="cd04098">
    <property type="entry name" value="eEF2_C_snRNP"/>
    <property type="match status" value="1"/>
</dbReference>
<gene>
    <name evidence="17" type="ORF">GMARGA_LOCUS12696</name>
</gene>
<keyword evidence="12" id="KW-0539">Nucleus</keyword>
<reference evidence="17 18" key="1">
    <citation type="submission" date="2021-06" db="EMBL/GenBank/DDBJ databases">
        <authorList>
            <person name="Kallberg Y."/>
            <person name="Tangrot J."/>
            <person name="Rosling A."/>
        </authorList>
    </citation>
    <scope>NUCLEOTIDE SEQUENCE [LARGE SCALE GENOMIC DNA]</scope>
    <source>
        <strain evidence="17 18">120-4 pot B 10/14</strain>
    </source>
</reference>
<dbReference type="InterPro" id="IPR020568">
    <property type="entry name" value="Ribosomal_Su5_D2-typ_SF"/>
</dbReference>
<dbReference type="InterPro" id="IPR000640">
    <property type="entry name" value="EFG_V-like"/>
</dbReference>
<dbReference type="Gene3D" id="2.10.250.10">
    <property type="entry name" value="Calreticulin/calnexin, P domain"/>
    <property type="match status" value="1"/>
</dbReference>
<evidence type="ECO:0000256" key="15">
    <source>
        <dbReference type="SAM" id="MobiDB-lite"/>
    </source>
</evidence>
<dbReference type="Gene3D" id="3.30.230.10">
    <property type="match status" value="1"/>
</dbReference>
<dbReference type="Pfam" id="PF03144">
    <property type="entry name" value="GTP_EFTU_D2"/>
    <property type="match status" value="1"/>
</dbReference>
<evidence type="ECO:0000256" key="2">
    <source>
        <dbReference type="ARBA" id="ARBA00004240"/>
    </source>
</evidence>
<feature type="compositionally biased region" description="Basic and acidic residues" evidence="15">
    <location>
        <begin position="1203"/>
        <end position="1231"/>
    </location>
</feature>
<feature type="compositionally biased region" description="Basic and acidic residues" evidence="15">
    <location>
        <begin position="1466"/>
        <end position="1477"/>
    </location>
</feature>
<evidence type="ECO:0000256" key="9">
    <source>
        <dbReference type="ARBA" id="ARBA00023134"/>
    </source>
</evidence>
<keyword evidence="7" id="KW-0547">Nucleotide-binding</keyword>
<dbReference type="SUPFAM" id="SSF63887">
    <property type="entry name" value="P-domain of calnexin/calreticulin"/>
    <property type="match status" value="1"/>
</dbReference>
<dbReference type="PRINTS" id="PR00626">
    <property type="entry name" value="CALRETICULIN"/>
</dbReference>
<dbReference type="Gene3D" id="2.40.30.10">
    <property type="entry name" value="Translation factors"/>
    <property type="match status" value="1"/>
</dbReference>
<dbReference type="InterPro" id="IPR035655">
    <property type="entry name" value="U5-116kDa_C"/>
</dbReference>
<evidence type="ECO:0000256" key="13">
    <source>
        <dbReference type="ARBA" id="ARBA00031432"/>
    </source>
</evidence>
<dbReference type="InterPro" id="IPR044121">
    <property type="entry name" value="Snu114_GTP-bd"/>
</dbReference>
<dbReference type="Pfam" id="PF00679">
    <property type="entry name" value="EFG_C"/>
    <property type="match status" value="1"/>
</dbReference>
<keyword evidence="9" id="KW-0342">GTP-binding</keyword>
<dbReference type="InterPro" id="IPR041095">
    <property type="entry name" value="EFG_II"/>
</dbReference>
<dbReference type="SUPFAM" id="SSF52540">
    <property type="entry name" value="P-loop containing nucleoside triphosphate hydrolases"/>
    <property type="match status" value="1"/>
</dbReference>
<dbReference type="PANTHER" id="PTHR42908">
    <property type="entry name" value="TRANSLATION ELONGATION FACTOR-RELATED"/>
    <property type="match status" value="1"/>
</dbReference>
<dbReference type="InterPro" id="IPR035647">
    <property type="entry name" value="EFG_III/V"/>
</dbReference>
<evidence type="ECO:0000256" key="14">
    <source>
        <dbReference type="ARBA" id="ARBA00045974"/>
    </source>
</evidence>
<dbReference type="InterPro" id="IPR000795">
    <property type="entry name" value="T_Tr_GTP-bd_dom"/>
</dbReference>
<dbReference type="InterPro" id="IPR031950">
    <property type="entry name" value="EFTUD2_N"/>
</dbReference>
<comment type="subcellular location">
    <subcellularLocation>
        <location evidence="2">Endoplasmic reticulum</location>
    </subcellularLocation>
    <subcellularLocation>
        <location evidence="1">Nucleus</location>
    </subcellularLocation>
</comment>
<dbReference type="SUPFAM" id="SSF50447">
    <property type="entry name" value="Translation proteins"/>
    <property type="match status" value="1"/>
</dbReference>
<dbReference type="InterPro" id="IPR018124">
    <property type="entry name" value="Calret/calnex_CS"/>
</dbReference>